<evidence type="ECO:0000313" key="3">
    <source>
        <dbReference type="Proteomes" id="UP000183832"/>
    </source>
</evidence>
<sequence>MGADEKSFSEEIISEANREGNVL</sequence>
<reference evidence="2 3" key="1">
    <citation type="submission" date="2015-04" db="EMBL/GenBank/DDBJ databases">
        <authorList>
            <person name="Syromyatnikov M.Y."/>
            <person name="Popov V.N."/>
        </authorList>
    </citation>
    <scope>NUCLEOTIDE SEQUENCE [LARGE SCALE GENOMIC DNA]</scope>
</reference>
<feature type="region of interest" description="Disordered" evidence="1">
    <location>
        <begin position="1"/>
        <end position="23"/>
    </location>
</feature>
<evidence type="ECO:0000256" key="1">
    <source>
        <dbReference type="SAM" id="MobiDB-lite"/>
    </source>
</evidence>
<accession>A0A1J1J750</accession>
<evidence type="ECO:0000313" key="2">
    <source>
        <dbReference type="EMBL" id="CRL08216.1"/>
    </source>
</evidence>
<dbReference type="Proteomes" id="UP000183832">
    <property type="component" value="Unassembled WGS sequence"/>
</dbReference>
<gene>
    <name evidence="2" type="ORF">CLUMA_CG021038</name>
</gene>
<organism evidence="2 3">
    <name type="scientific">Clunio marinus</name>
    <dbReference type="NCBI Taxonomy" id="568069"/>
    <lineage>
        <taxon>Eukaryota</taxon>
        <taxon>Metazoa</taxon>
        <taxon>Ecdysozoa</taxon>
        <taxon>Arthropoda</taxon>
        <taxon>Hexapoda</taxon>
        <taxon>Insecta</taxon>
        <taxon>Pterygota</taxon>
        <taxon>Neoptera</taxon>
        <taxon>Endopterygota</taxon>
        <taxon>Diptera</taxon>
        <taxon>Nematocera</taxon>
        <taxon>Chironomoidea</taxon>
        <taxon>Chironomidae</taxon>
        <taxon>Clunio</taxon>
    </lineage>
</organism>
<proteinExistence type="predicted"/>
<protein>
    <submittedName>
        <fullName evidence="2">CLUMA_CG021038, isoform A</fullName>
    </submittedName>
</protein>
<dbReference type="EMBL" id="CVRI01000074">
    <property type="protein sequence ID" value="CRL08216.1"/>
    <property type="molecule type" value="Genomic_DNA"/>
</dbReference>
<keyword evidence="3" id="KW-1185">Reference proteome</keyword>
<dbReference type="AlphaFoldDB" id="A0A1J1J750"/>
<name>A0A1J1J750_9DIPT</name>